<dbReference type="PRINTS" id="PR00080">
    <property type="entry name" value="SDRFAMILY"/>
</dbReference>
<dbReference type="AlphaFoldDB" id="A0AAV8G3Z9"/>
<evidence type="ECO:0000256" key="2">
    <source>
        <dbReference type="ARBA" id="ARBA00022857"/>
    </source>
</evidence>
<dbReference type="PANTHER" id="PTHR43490:SF135">
    <property type="entry name" value="OS02G0640800 PROTEIN"/>
    <property type="match status" value="1"/>
</dbReference>
<dbReference type="InterPro" id="IPR036291">
    <property type="entry name" value="NAD(P)-bd_dom_sf"/>
</dbReference>
<proteinExistence type="inferred from homology"/>
<dbReference type="PANTHER" id="PTHR43490">
    <property type="entry name" value="(+)-NEOMENTHOL DEHYDROGENASE"/>
    <property type="match status" value="1"/>
</dbReference>
<evidence type="ECO:0000256" key="4">
    <source>
        <dbReference type="RuleBase" id="RU000363"/>
    </source>
</evidence>
<dbReference type="InterPro" id="IPR002347">
    <property type="entry name" value="SDR_fam"/>
</dbReference>
<comment type="caution">
    <text evidence="5">The sequence shown here is derived from an EMBL/GenBank/DDBJ whole genome shotgun (WGS) entry which is preliminary data.</text>
</comment>
<organism evidence="5 6">
    <name type="scientific">Rhynchospora pubera</name>
    <dbReference type="NCBI Taxonomy" id="906938"/>
    <lineage>
        <taxon>Eukaryota</taxon>
        <taxon>Viridiplantae</taxon>
        <taxon>Streptophyta</taxon>
        <taxon>Embryophyta</taxon>
        <taxon>Tracheophyta</taxon>
        <taxon>Spermatophyta</taxon>
        <taxon>Magnoliopsida</taxon>
        <taxon>Liliopsida</taxon>
        <taxon>Poales</taxon>
        <taxon>Cyperaceae</taxon>
        <taxon>Cyperoideae</taxon>
        <taxon>Rhynchosporeae</taxon>
        <taxon>Rhynchospora</taxon>
    </lineage>
</organism>
<dbReference type="Proteomes" id="UP001140206">
    <property type="component" value="Chromosome 2"/>
</dbReference>
<dbReference type="Pfam" id="PF00106">
    <property type="entry name" value="adh_short"/>
    <property type="match status" value="1"/>
</dbReference>
<dbReference type="SUPFAM" id="SSF51735">
    <property type="entry name" value="NAD(P)-binding Rossmann-fold domains"/>
    <property type="match status" value="1"/>
</dbReference>
<accession>A0AAV8G3Z9</accession>
<name>A0AAV8G3Z9_9POAL</name>
<dbReference type="GO" id="GO:0016491">
    <property type="term" value="F:oxidoreductase activity"/>
    <property type="evidence" value="ECO:0007669"/>
    <property type="project" value="UniProtKB-KW"/>
</dbReference>
<evidence type="ECO:0000256" key="3">
    <source>
        <dbReference type="ARBA" id="ARBA00023002"/>
    </source>
</evidence>
<sequence>MDISADVSTSSLDSLPTLAMKLGRPASLNQDRIKANLDKSIALVTGGNKGIGFGICKQLASKCVTVILTARDEKKGQEAIKKLSDEFGLTNVIFHQLDVTNNSHIVAVADFVKTRFGKLDVLVNNAVGGGYYLPQPLDMQIPWDERYAFMTKTHIETYELVEECLKINYFGMKYLTEALLPLLESSDSGRVVNISSNAGRLRFLNNEGLVKELDDINNLTLEKLDDLVKSYLKSFKEGALEENGWKLPGGFGTYKASKIFVNAYTRIAAKMYPNLYINCVQPGHTQTEGSSCTGSQTVEEAAKSPVMLALDDSGRTGLFYDRTEITAYY</sequence>
<keyword evidence="3" id="KW-0560">Oxidoreductase</keyword>
<dbReference type="GO" id="GO:0016020">
    <property type="term" value="C:membrane"/>
    <property type="evidence" value="ECO:0007669"/>
    <property type="project" value="TreeGrafter"/>
</dbReference>
<evidence type="ECO:0000313" key="5">
    <source>
        <dbReference type="EMBL" id="KAJ4800383.1"/>
    </source>
</evidence>
<comment type="similarity">
    <text evidence="1 4">Belongs to the short-chain dehydrogenases/reductases (SDR) family.</text>
</comment>
<keyword evidence="2" id="KW-0521">NADP</keyword>
<keyword evidence="6" id="KW-1185">Reference proteome</keyword>
<evidence type="ECO:0000313" key="6">
    <source>
        <dbReference type="Proteomes" id="UP001140206"/>
    </source>
</evidence>
<dbReference type="Gene3D" id="3.40.50.720">
    <property type="entry name" value="NAD(P)-binding Rossmann-like Domain"/>
    <property type="match status" value="1"/>
</dbReference>
<dbReference type="EMBL" id="JAMFTS010000002">
    <property type="protein sequence ID" value="KAJ4800383.1"/>
    <property type="molecule type" value="Genomic_DNA"/>
</dbReference>
<gene>
    <name evidence="5" type="ORF">LUZ62_051629</name>
</gene>
<protein>
    <submittedName>
        <fullName evidence="5">NAD(P)-binding Rossmann-fold superfamily protein</fullName>
    </submittedName>
</protein>
<evidence type="ECO:0000256" key="1">
    <source>
        <dbReference type="ARBA" id="ARBA00006484"/>
    </source>
</evidence>
<reference evidence="5" key="1">
    <citation type="submission" date="2022-08" db="EMBL/GenBank/DDBJ databases">
        <authorList>
            <person name="Marques A."/>
        </authorList>
    </citation>
    <scope>NUCLEOTIDE SEQUENCE</scope>
    <source>
        <strain evidence="5">RhyPub2mFocal</strain>
        <tissue evidence="5">Leaves</tissue>
    </source>
</reference>
<dbReference type="PRINTS" id="PR00081">
    <property type="entry name" value="GDHRDH"/>
</dbReference>